<feature type="region of interest" description="Disordered" evidence="1">
    <location>
        <begin position="1"/>
        <end position="58"/>
    </location>
</feature>
<keyword evidence="5" id="KW-1185">Reference proteome</keyword>
<evidence type="ECO:0000256" key="1">
    <source>
        <dbReference type="SAM" id="MobiDB-lite"/>
    </source>
</evidence>
<feature type="domain" description="Acyltransferase 3" evidence="3">
    <location>
        <begin position="64"/>
        <end position="385"/>
    </location>
</feature>
<evidence type="ECO:0000313" key="4">
    <source>
        <dbReference type="EMBL" id="OLF06329.1"/>
    </source>
</evidence>
<feature type="compositionally biased region" description="Pro residues" evidence="1">
    <location>
        <begin position="30"/>
        <end position="56"/>
    </location>
</feature>
<dbReference type="PANTHER" id="PTHR23028:SF131">
    <property type="entry name" value="BLR2367 PROTEIN"/>
    <property type="match status" value="1"/>
</dbReference>
<protein>
    <recommendedName>
        <fullName evidence="3">Acyltransferase 3 domain-containing protein</fullName>
    </recommendedName>
</protein>
<sequence>MSEQLTSRPVDPPTIPTLPVVGRPPRAEQPAPPPAPAPPTVPVMAPVPAPAAPPAPGRRRGRLNGLDLLRAIASCLVFYTHISTWYRYKEEPMPISEVIDDMLVGPLHLNKELGFLGVALFFLISGFVMAHVATKERAGEFGVKRALRILPSLIVGVVLAWSLVNAGAYSIPGGAKSVDLGDMFANMFLLNFFVDGFEPLVGVAWTLVTQLSVYAMIAGLLWAYRRTPWLAVAIQITVCSVILSVVPNFQGLGAAAVGNIGAFGTAIVLGQVIWLVWMKKTPVWAGLLLGLACWLVFNWGDVLGYGRYDDGYMVSLTLATLLVILAVVASHRIPRWRVVTYLSSRSYVVYLVHQTIAFSLLAWLWRDLPSSAAVGISIVATLLVAELVHRAVEQPFSKLATSLTRRGSR</sequence>
<feature type="transmembrane region" description="Helical" evidence="2">
    <location>
        <begin position="113"/>
        <end position="134"/>
    </location>
</feature>
<dbReference type="EMBL" id="MSIF01000022">
    <property type="protein sequence ID" value="OLF06329.1"/>
    <property type="molecule type" value="Genomic_DNA"/>
</dbReference>
<feature type="transmembrane region" description="Helical" evidence="2">
    <location>
        <begin position="252"/>
        <end position="276"/>
    </location>
</feature>
<feature type="transmembrane region" description="Helical" evidence="2">
    <location>
        <begin position="146"/>
        <end position="164"/>
    </location>
</feature>
<evidence type="ECO:0000259" key="3">
    <source>
        <dbReference type="Pfam" id="PF01757"/>
    </source>
</evidence>
<proteinExistence type="predicted"/>
<dbReference type="RefSeq" id="WP_075136831.1">
    <property type="nucleotide sequence ID" value="NZ_MSIF01000022.1"/>
</dbReference>
<keyword evidence="2" id="KW-0812">Transmembrane</keyword>
<dbReference type="InterPro" id="IPR050879">
    <property type="entry name" value="Acyltransferase_3"/>
</dbReference>
<keyword evidence="2" id="KW-0472">Membrane</keyword>
<evidence type="ECO:0000313" key="5">
    <source>
        <dbReference type="Proteomes" id="UP000185696"/>
    </source>
</evidence>
<feature type="transmembrane region" description="Helical" evidence="2">
    <location>
        <begin position="312"/>
        <end position="334"/>
    </location>
</feature>
<dbReference type="InterPro" id="IPR002656">
    <property type="entry name" value="Acyl_transf_3_dom"/>
</dbReference>
<comment type="caution">
    <text evidence="4">The sequence shown here is derived from an EMBL/GenBank/DDBJ whole genome shotgun (WGS) entry which is preliminary data.</text>
</comment>
<dbReference type="PANTHER" id="PTHR23028">
    <property type="entry name" value="ACETYLTRANSFERASE"/>
    <property type="match status" value="1"/>
</dbReference>
<keyword evidence="2" id="KW-1133">Transmembrane helix</keyword>
<feature type="transmembrane region" description="Helical" evidence="2">
    <location>
        <begin position="283"/>
        <end position="300"/>
    </location>
</feature>
<dbReference type="Proteomes" id="UP000185696">
    <property type="component" value="Unassembled WGS sequence"/>
</dbReference>
<gene>
    <name evidence="4" type="ORF">BLA60_32345</name>
</gene>
<dbReference type="GO" id="GO:0000271">
    <property type="term" value="P:polysaccharide biosynthetic process"/>
    <property type="evidence" value="ECO:0007669"/>
    <property type="project" value="TreeGrafter"/>
</dbReference>
<dbReference type="Pfam" id="PF01757">
    <property type="entry name" value="Acyl_transf_3"/>
    <property type="match status" value="1"/>
</dbReference>
<evidence type="ECO:0000256" key="2">
    <source>
        <dbReference type="SAM" id="Phobius"/>
    </source>
</evidence>
<dbReference type="GO" id="GO:0016747">
    <property type="term" value="F:acyltransferase activity, transferring groups other than amino-acyl groups"/>
    <property type="evidence" value="ECO:0007669"/>
    <property type="project" value="InterPro"/>
</dbReference>
<feature type="transmembrane region" description="Helical" evidence="2">
    <location>
        <begin position="200"/>
        <end position="222"/>
    </location>
</feature>
<name>A0A7Z0WGQ2_9PSEU</name>
<dbReference type="OrthoDB" id="3674414at2"/>
<feature type="transmembrane region" description="Helical" evidence="2">
    <location>
        <begin position="346"/>
        <end position="365"/>
    </location>
</feature>
<dbReference type="AlphaFoldDB" id="A0A7Z0WGQ2"/>
<feature type="transmembrane region" description="Helical" evidence="2">
    <location>
        <begin position="371"/>
        <end position="388"/>
    </location>
</feature>
<feature type="transmembrane region" description="Helical" evidence="2">
    <location>
        <begin position="68"/>
        <end position="88"/>
    </location>
</feature>
<organism evidence="4 5">
    <name type="scientific">Actinophytocola xinjiangensis</name>
    <dbReference type="NCBI Taxonomy" id="485602"/>
    <lineage>
        <taxon>Bacteria</taxon>
        <taxon>Bacillati</taxon>
        <taxon>Actinomycetota</taxon>
        <taxon>Actinomycetes</taxon>
        <taxon>Pseudonocardiales</taxon>
        <taxon>Pseudonocardiaceae</taxon>
    </lineage>
</organism>
<reference evidence="4 5" key="1">
    <citation type="submission" date="2016-12" db="EMBL/GenBank/DDBJ databases">
        <title>The draft genome sequence of Actinophytocola xinjiangensis.</title>
        <authorList>
            <person name="Wang W."/>
            <person name="Yuan L."/>
        </authorList>
    </citation>
    <scope>NUCLEOTIDE SEQUENCE [LARGE SCALE GENOMIC DNA]</scope>
    <source>
        <strain evidence="4 5">CGMCC 4.4663</strain>
    </source>
</reference>
<dbReference type="GO" id="GO:0016020">
    <property type="term" value="C:membrane"/>
    <property type="evidence" value="ECO:0007669"/>
    <property type="project" value="TreeGrafter"/>
</dbReference>
<accession>A0A7Z0WGQ2</accession>
<feature type="transmembrane region" description="Helical" evidence="2">
    <location>
        <begin position="229"/>
        <end position="246"/>
    </location>
</feature>